<feature type="compositionally biased region" description="Basic residues" evidence="1">
    <location>
        <begin position="319"/>
        <end position="333"/>
    </location>
</feature>
<organism evidence="2 3">
    <name type="scientific">Phyllostomus discolor</name>
    <name type="common">pale spear-nosed bat</name>
    <dbReference type="NCBI Taxonomy" id="89673"/>
    <lineage>
        <taxon>Eukaryota</taxon>
        <taxon>Metazoa</taxon>
        <taxon>Chordata</taxon>
        <taxon>Craniata</taxon>
        <taxon>Vertebrata</taxon>
        <taxon>Euteleostomi</taxon>
        <taxon>Mammalia</taxon>
        <taxon>Eutheria</taxon>
        <taxon>Laurasiatheria</taxon>
        <taxon>Chiroptera</taxon>
        <taxon>Yangochiroptera</taxon>
        <taxon>Phyllostomidae</taxon>
        <taxon>Phyllostominae</taxon>
        <taxon>Phyllostomus</taxon>
    </lineage>
</organism>
<protein>
    <submittedName>
        <fullName evidence="3 4">Jhy protein homolog isoform X2</fullName>
    </submittedName>
</protein>
<feature type="compositionally biased region" description="Basic residues" evidence="1">
    <location>
        <begin position="593"/>
        <end position="609"/>
    </location>
</feature>
<dbReference type="Pfam" id="PF15261">
    <property type="entry name" value="JHY"/>
    <property type="match status" value="1"/>
</dbReference>
<feature type="region of interest" description="Disordered" evidence="1">
    <location>
        <begin position="39"/>
        <end position="367"/>
    </location>
</feature>
<feature type="compositionally biased region" description="Basic and acidic residues" evidence="1">
    <location>
        <begin position="60"/>
        <end position="80"/>
    </location>
</feature>
<evidence type="ECO:0000313" key="3">
    <source>
        <dbReference type="RefSeq" id="XP_035869598.1"/>
    </source>
</evidence>
<dbReference type="RefSeq" id="XP_035869598.1">
    <property type="nucleotide sequence ID" value="XM_036013705.1"/>
</dbReference>
<feature type="compositionally biased region" description="Basic and acidic residues" evidence="1">
    <location>
        <begin position="690"/>
        <end position="703"/>
    </location>
</feature>
<dbReference type="InterPro" id="IPR027968">
    <property type="entry name" value="JHY"/>
</dbReference>
<evidence type="ECO:0000313" key="4">
    <source>
        <dbReference type="RefSeq" id="XP_035869599.1"/>
    </source>
</evidence>
<name>A0A6J2MWY7_9CHIR</name>
<sequence>MSHSKLIPKLSVQSPVYHANLKVQSTKLPFKKEDEHLISKDSLEADSESLTQEVNSPSELEDRIQDHNVETDSLEEESRPQDSLSETEEEASRKAAQVASKDNLRSWDSGMKNSQHPEEDKYSDLRYDPNWKSKRGEGQSLSVETSPESPDSSTENLTLGPLYPSRETSLELPGGKGEQKKSPQSEASLLGSEFLSPNYEHGAHRSKLFSELSDNDVAEKSRSPSPYSKSSKSRKEVFSSGPRGPRRRKSKQYFVEKNKLTLGLPTPKVDSYLQLHNRKREETHTEQEHWSQYESASPSTAPTGQSPETTSRQQPPRRPATHHSRKQRKRNRGLKSLVTEELVVSQGHHKNTPRQQQSQNKPVDASTEHETIVIMNAPNYDLHHSSALGSQEPKVASNKSAPAQQTSDKISYKHSIGYHSVMNFGKERRRKDQEEKRVSYQRLHTNTLSHLDLNYLHGLPERQVPLSHTGSQSLSNINVDRAAGSKKQRRQTYAETKYKNLEILWKFHSSSNSRPASVSPDSRLAQVMEQHEHALLQLTEVQPHEAALASVTFPPILSRIESESQVNSEKSQRHQMKISRSNSEGYLFQLEKGKRHRKRSVKSPKLKGYQKRDVKLGGLGPDLESIRDKMQKLIHQKEYAKQVKEYNMKTLSILSKPHTTKTEKSALSRQKALEYAKTIPKPKPSNLTDHTSKDKKDPAYAGKEDTLPEISLLEILQSRHEREKKAVAAFKVLQIV</sequence>
<feature type="region of interest" description="Disordered" evidence="1">
    <location>
        <begin position="675"/>
        <end position="703"/>
    </location>
</feature>
<evidence type="ECO:0000256" key="1">
    <source>
        <dbReference type="SAM" id="MobiDB-lite"/>
    </source>
</evidence>
<dbReference type="GO" id="GO:0035082">
    <property type="term" value="P:axoneme assembly"/>
    <property type="evidence" value="ECO:0007669"/>
    <property type="project" value="TreeGrafter"/>
</dbReference>
<feature type="compositionally biased region" description="Polar residues" evidence="1">
    <location>
        <begin position="292"/>
        <end position="314"/>
    </location>
</feature>
<dbReference type="Proteomes" id="UP000504628">
    <property type="component" value="Chromosome 13"/>
</dbReference>
<dbReference type="RefSeq" id="XP_035869599.1">
    <property type="nucleotide sequence ID" value="XM_036013706.1"/>
</dbReference>
<proteinExistence type="predicted"/>
<feature type="compositionally biased region" description="Low complexity" evidence="1">
    <location>
        <begin position="142"/>
        <end position="155"/>
    </location>
</feature>
<reference evidence="3 4" key="1">
    <citation type="submission" date="2025-04" db="UniProtKB">
        <authorList>
            <consortium name="RefSeq"/>
        </authorList>
    </citation>
    <scope>IDENTIFICATION</scope>
    <source>
        <tissue evidence="3 4">Muscle</tissue>
    </source>
</reference>
<feature type="region of interest" description="Disordered" evidence="1">
    <location>
        <begin position="562"/>
        <end position="609"/>
    </location>
</feature>
<feature type="compositionally biased region" description="Polar residues" evidence="1">
    <location>
        <begin position="397"/>
        <end position="408"/>
    </location>
</feature>
<feature type="region of interest" description="Disordered" evidence="1">
    <location>
        <begin position="382"/>
        <end position="408"/>
    </location>
</feature>
<dbReference type="CTD" id="79864"/>
<dbReference type="PANTHER" id="PTHR14726:SF1">
    <property type="entry name" value="JHY PROTEIN HOMOLOG"/>
    <property type="match status" value="1"/>
</dbReference>
<dbReference type="GeneID" id="114509786"/>
<dbReference type="AlphaFoldDB" id="A0A6J2MWY7"/>
<dbReference type="PANTHER" id="PTHR14726">
    <property type="entry name" value="JHY PROTEIN HOMOLOG"/>
    <property type="match status" value="1"/>
</dbReference>
<accession>A0A6J2MWY7</accession>
<feature type="compositionally biased region" description="Polar residues" evidence="1">
    <location>
        <begin position="48"/>
        <end position="58"/>
    </location>
</feature>
<gene>
    <name evidence="3 4" type="primary">JHY</name>
</gene>
<feature type="compositionally biased region" description="Basic and acidic residues" evidence="1">
    <location>
        <begin position="115"/>
        <end position="137"/>
    </location>
</feature>
<dbReference type="GO" id="GO:0007420">
    <property type="term" value="P:brain development"/>
    <property type="evidence" value="ECO:0007669"/>
    <property type="project" value="TreeGrafter"/>
</dbReference>
<keyword evidence="2" id="KW-1185">Reference proteome</keyword>
<feature type="compositionally biased region" description="Basic and acidic residues" evidence="1">
    <location>
        <begin position="279"/>
        <end position="291"/>
    </location>
</feature>
<evidence type="ECO:0000313" key="2">
    <source>
        <dbReference type="Proteomes" id="UP000504628"/>
    </source>
</evidence>